<evidence type="ECO:0000313" key="4">
    <source>
        <dbReference type="EMBL" id="XDQ40871.1"/>
    </source>
</evidence>
<keyword evidence="2 3" id="KW-0040">ANK repeat</keyword>
<dbReference type="PANTHER" id="PTHR24171">
    <property type="entry name" value="ANKYRIN REPEAT DOMAIN-CONTAINING PROTEIN 39-RELATED"/>
    <property type="match status" value="1"/>
</dbReference>
<dbReference type="PROSITE" id="PS50297">
    <property type="entry name" value="ANK_REP_REGION"/>
    <property type="match status" value="2"/>
</dbReference>
<protein>
    <submittedName>
        <fullName evidence="4">Ankyrin repeat domain-containing protein</fullName>
    </submittedName>
</protein>
<dbReference type="InterPro" id="IPR002110">
    <property type="entry name" value="Ankyrin_rpt"/>
</dbReference>
<dbReference type="RefSeq" id="WP_369220631.1">
    <property type="nucleotide sequence ID" value="NZ_CP163441.1"/>
</dbReference>
<dbReference type="SMART" id="SM00248">
    <property type="entry name" value="ANK"/>
    <property type="match status" value="3"/>
</dbReference>
<dbReference type="Gene3D" id="1.25.40.20">
    <property type="entry name" value="Ankyrin repeat-containing domain"/>
    <property type="match status" value="1"/>
</dbReference>
<dbReference type="Pfam" id="PF12796">
    <property type="entry name" value="Ank_2"/>
    <property type="match status" value="1"/>
</dbReference>
<name>A0AB39QF29_9ACTN</name>
<sequence>MVGMTDRDRLGQAAVHYAAGSGDVDGLRALLAEGADPGAADAEGWTPLHFAAQAQAPAAVEVLLAAGAAVDVVDLHGNTPLWRAVFCSRGEGGTIRLLLAAGADPDRDNVHGLTPRTLAGRIANHDVAVHLPAGDDTSSWTPSAVAGWGS</sequence>
<proteinExistence type="predicted"/>
<dbReference type="AlphaFoldDB" id="A0AB39QF29"/>
<evidence type="ECO:0000256" key="1">
    <source>
        <dbReference type="ARBA" id="ARBA00022737"/>
    </source>
</evidence>
<reference evidence="4" key="1">
    <citation type="submission" date="2024-07" db="EMBL/GenBank/DDBJ databases">
        <authorList>
            <person name="Yu S.T."/>
        </authorList>
    </citation>
    <scope>NUCLEOTIDE SEQUENCE</scope>
    <source>
        <strain evidence="4">R39</strain>
    </source>
</reference>
<feature type="repeat" description="ANK" evidence="3">
    <location>
        <begin position="76"/>
        <end position="110"/>
    </location>
</feature>
<dbReference type="InterPro" id="IPR036770">
    <property type="entry name" value="Ankyrin_rpt-contain_sf"/>
</dbReference>
<dbReference type="PROSITE" id="PS50088">
    <property type="entry name" value="ANK_REPEAT"/>
    <property type="match status" value="3"/>
</dbReference>
<evidence type="ECO:0000256" key="3">
    <source>
        <dbReference type="PROSITE-ProRule" id="PRU00023"/>
    </source>
</evidence>
<organism evidence="4">
    <name type="scientific">Streptomyces sp. R39</name>
    <dbReference type="NCBI Taxonomy" id="3238631"/>
    <lineage>
        <taxon>Bacteria</taxon>
        <taxon>Bacillati</taxon>
        <taxon>Actinomycetota</taxon>
        <taxon>Actinomycetes</taxon>
        <taxon>Kitasatosporales</taxon>
        <taxon>Streptomycetaceae</taxon>
        <taxon>Streptomyces</taxon>
    </lineage>
</organism>
<dbReference type="SUPFAM" id="SSF48403">
    <property type="entry name" value="Ankyrin repeat"/>
    <property type="match status" value="1"/>
</dbReference>
<accession>A0AB39QF29</accession>
<gene>
    <name evidence="4" type="ORF">AB5J52_00450</name>
</gene>
<evidence type="ECO:0000256" key="2">
    <source>
        <dbReference type="ARBA" id="ARBA00023043"/>
    </source>
</evidence>
<dbReference type="EMBL" id="CP163441">
    <property type="protein sequence ID" value="XDQ40871.1"/>
    <property type="molecule type" value="Genomic_DNA"/>
</dbReference>
<keyword evidence="1" id="KW-0677">Repeat</keyword>
<feature type="repeat" description="ANK" evidence="3">
    <location>
        <begin position="43"/>
        <end position="75"/>
    </location>
</feature>
<feature type="repeat" description="ANK" evidence="3">
    <location>
        <begin position="10"/>
        <end position="42"/>
    </location>
</feature>